<dbReference type="InterPro" id="IPR011990">
    <property type="entry name" value="TPR-like_helical_dom_sf"/>
</dbReference>
<protein>
    <submittedName>
        <fullName evidence="8">HemY protein</fullName>
    </submittedName>
</protein>
<evidence type="ECO:0000313" key="8">
    <source>
        <dbReference type="EMBL" id="MBB5753764.1"/>
    </source>
</evidence>
<evidence type="ECO:0000256" key="4">
    <source>
        <dbReference type="ARBA" id="ARBA00023136"/>
    </source>
</evidence>
<dbReference type="EMBL" id="JACHOO010000005">
    <property type="protein sequence ID" value="MBB5753764.1"/>
    <property type="molecule type" value="Genomic_DNA"/>
</dbReference>
<sequence length="615" mass="64402">MLRLLATLAIVFVAAAGFAWLADNPGDVTLVWQGREFRTTLMVAAVALAALFVALALLWALVSGIFRTPRLIGRFFSGRKRDRGYRALSRGMIAVGAGDTRLARRLSVEARRILGEEPLALLLAAQSAQLAGDTAGARAAFEAMRADPETRLLGLHGLFVEAQRRGEHEAARQFAEEAAALAPTLRWAGTALFDYRAAAGDWRGALLTLATNLNAKLIDRQRAHRYRAVLLTAQGLAAEQGGPSEAKALALDAVRLAPDLVPAATLAARILTRLGETRRAARILEAAWRRGPHPELADAYAELRPGDAARDRRKRMEKLAALVPGHVEGRLALARAALEERDFGEARRLATEVAREAPSERVFLLLADIEEEAGDLGRARELLGRAVRAPRDPAWIADGIAAARWAPISPVTGRLDAFEWKAPAALIGAPEPLDLATGAEPAALEAPAVAEPADTVARAAEPALPARPPSAPTQPAPRTAAALAAPQIAARPVQPDATAPVTPPIRPATRTAASAEAEPAAAPAVRPAASASLAAAADGGAAASTPIPAPAAKPAVAAVPASPATAPVVPRVEGAKPSAARRRKDEVMPPPPPDDPGPEGDLVEPRPGIDRLHLV</sequence>
<dbReference type="RefSeq" id="WP_183856889.1">
    <property type="nucleotide sequence ID" value="NZ_JACHOO010000005.1"/>
</dbReference>
<accession>A0A7W9FN83</accession>
<dbReference type="SUPFAM" id="SSF48452">
    <property type="entry name" value="TPR-like"/>
    <property type="match status" value="2"/>
</dbReference>
<dbReference type="Gene3D" id="1.25.40.10">
    <property type="entry name" value="Tetratricopeptide repeat domain"/>
    <property type="match status" value="1"/>
</dbReference>
<dbReference type="PIRSF" id="PIRSF031802">
    <property type="entry name" value="UCP031802"/>
    <property type="match status" value="1"/>
</dbReference>
<gene>
    <name evidence="8" type="ORF">GGQ63_002834</name>
</gene>
<reference evidence="8 9" key="1">
    <citation type="submission" date="2020-08" db="EMBL/GenBank/DDBJ databases">
        <title>Genomic Encyclopedia of Type Strains, Phase IV (KMG-IV): sequencing the most valuable type-strain genomes for metagenomic binning, comparative biology and taxonomic classification.</title>
        <authorList>
            <person name="Goeker M."/>
        </authorList>
    </citation>
    <scope>NUCLEOTIDE SEQUENCE [LARGE SCALE GENOMIC DNA]</scope>
    <source>
        <strain evidence="8 9">DSM 16268</strain>
    </source>
</reference>
<dbReference type="Pfam" id="PF07219">
    <property type="entry name" value="HemY_N"/>
    <property type="match status" value="1"/>
</dbReference>
<evidence type="ECO:0000259" key="7">
    <source>
        <dbReference type="Pfam" id="PF07219"/>
    </source>
</evidence>
<comment type="caution">
    <text evidence="8">The sequence shown here is derived from an EMBL/GenBank/DDBJ whole genome shotgun (WGS) entry which is preliminary data.</text>
</comment>
<feature type="region of interest" description="Disordered" evidence="5">
    <location>
        <begin position="461"/>
        <end position="521"/>
    </location>
</feature>
<feature type="compositionally biased region" description="Low complexity" evidence="5">
    <location>
        <begin position="507"/>
        <end position="521"/>
    </location>
</feature>
<dbReference type="InterPro" id="IPR016982">
    <property type="entry name" value="Mms48"/>
</dbReference>
<keyword evidence="4 6" id="KW-0472">Membrane</keyword>
<feature type="compositionally biased region" description="Low complexity" evidence="5">
    <location>
        <begin position="559"/>
        <end position="570"/>
    </location>
</feature>
<feature type="region of interest" description="Disordered" evidence="5">
    <location>
        <begin position="559"/>
        <end position="615"/>
    </location>
</feature>
<keyword evidence="2 6" id="KW-0812">Transmembrane</keyword>
<proteinExistence type="predicted"/>
<evidence type="ECO:0000256" key="2">
    <source>
        <dbReference type="ARBA" id="ARBA00022692"/>
    </source>
</evidence>
<evidence type="ECO:0000256" key="6">
    <source>
        <dbReference type="SAM" id="Phobius"/>
    </source>
</evidence>
<keyword evidence="9" id="KW-1185">Reference proteome</keyword>
<evidence type="ECO:0000313" key="9">
    <source>
        <dbReference type="Proteomes" id="UP000523821"/>
    </source>
</evidence>
<feature type="compositionally biased region" description="Low complexity" evidence="5">
    <location>
        <begin position="476"/>
        <end position="492"/>
    </location>
</feature>
<evidence type="ECO:0000256" key="3">
    <source>
        <dbReference type="ARBA" id="ARBA00022989"/>
    </source>
</evidence>
<dbReference type="Proteomes" id="UP000523821">
    <property type="component" value="Unassembled WGS sequence"/>
</dbReference>
<keyword evidence="3 6" id="KW-1133">Transmembrane helix</keyword>
<feature type="domain" description="HemY N-terminal" evidence="7">
    <location>
        <begin position="26"/>
        <end position="132"/>
    </location>
</feature>
<dbReference type="AlphaFoldDB" id="A0A7W9FN83"/>
<dbReference type="GO" id="GO:0016020">
    <property type="term" value="C:membrane"/>
    <property type="evidence" value="ECO:0007669"/>
    <property type="project" value="UniProtKB-SubCell"/>
</dbReference>
<feature type="compositionally biased region" description="Pro residues" evidence="5">
    <location>
        <begin position="465"/>
        <end position="475"/>
    </location>
</feature>
<evidence type="ECO:0000256" key="5">
    <source>
        <dbReference type="SAM" id="MobiDB-lite"/>
    </source>
</evidence>
<feature type="compositionally biased region" description="Basic and acidic residues" evidence="5">
    <location>
        <begin position="603"/>
        <end position="615"/>
    </location>
</feature>
<feature type="transmembrane region" description="Helical" evidence="6">
    <location>
        <begin position="43"/>
        <end position="66"/>
    </location>
</feature>
<comment type="subcellular location">
    <subcellularLocation>
        <location evidence="1">Membrane</location>
    </subcellularLocation>
</comment>
<dbReference type="InterPro" id="IPR010817">
    <property type="entry name" value="HemY_N"/>
</dbReference>
<name>A0A7W9FN83_9HYPH</name>
<organism evidence="8 9">
    <name type="scientific">Prosthecomicrobium pneumaticum</name>
    <dbReference type="NCBI Taxonomy" id="81895"/>
    <lineage>
        <taxon>Bacteria</taxon>
        <taxon>Pseudomonadati</taxon>
        <taxon>Pseudomonadota</taxon>
        <taxon>Alphaproteobacteria</taxon>
        <taxon>Hyphomicrobiales</taxon>
        <taxon>Kaistiaceae</taxon>
        <taxon>Prosthecomicrobium</taxon>
    </lineage>
</organism>
<evidence type="ECO:0000256" key="1">
    <source>
        <dbReference type="ARBA" id="ARBA00004370"/>
    </source>
</evidence>